<dbReference type="OrthoDB" id="10590654at2759"/>
<reference evidence="1" key="1">
    <citation type="submission" date="2014-09" db="EMBL/GenBank/DDBJ databases">
        <title>Draft genome sequence of an oleaginous Mucoromycotina fungus Mucor ambiguus NBRC6742.</title>
        <authorList>
            <person name="Takeda I."/>
            <person name="Yamane N."/>
            <person name="Morita T."/>
            <person name="Tamano K."/>
            <person name="Machida M."/>
            <person name="Baker S."/>
            <person name="Koike H."/>
        </authorList>
    </citation>
    <scope>NUCLEOTIDE SEQUENCE</scope>
    <source>
        <strain evidence="1">NBRC 6742</strain>
    </source>
</reference>
<sequence length="857" mass="100505">MSSEFLYNQQDPRDVVYQKLAMAHYKKYPIDKQYTYVKSAFWMLKQMYESESRKLKESSLYLATKHRLILAYKKLYGNETTDSLSKSQFAVVLPIFLEKEGRFVDEVLRLLFIEAGWTSELDFKSKLVFFGELEASLYAYQQQPTTFDYDVSQRIIREKKYMRCLIQRGLHDGSVTLTLDIIQMKFDKHFIAASRSSISSSGTELLAPQFTAPSKTIPIQNWVSKKILQLLRFLLSRIFTDSPGKISFAQGDLYGFYLNNKYHNERYLTSLIEVLISIAYNQNLTKPQKLKGTNGFFTEDILSRSHLWQQLDQKERNNFTAITYREILEFFLPMDMSSVLDDIEMYAREHEFSFGSAEDIVFIEDVVRETVSGMQRTCLSHQIRTIRESIFNETRRGYDSANHPLSEFFWQPAKGILFKILTMIQMSNKLKEPVILHSEPKQSNLKWINDTSNTRKETILERLSGYSFYVDAKIMRNQQIKLYLHQVIETQNGKEKSTLLWSVSQEHLPVECTSALGVYDHYQHFKSRLSLLIEEMFNTEISMDENIHDLQYIHKVEAECDCHVQISHKMILDMGVKHYLNSIARCIVACVRNPATFGKYKPKVVIITGSLLSEWTSLKNTLYRNFIWSQLEKELCLAIHQHQMKVHIIMSHTDVDLFSDEHLIRREKYQQVVGDKRILVDVRSPNISGTLYEDKGDRYELVPCIKIDEEEHWRFHLIQNDETLLRQSGILSRYYMNPRRDLLQAVDPNDSYNDFGAYFYIKFNMCSSQDQQEILSRPLKEEATMMASVIYAGPVRPNLESRFGDCSFPMVFTLEPKNYQLKTRLSLVRGCNNVTTTLLYERMTLKRLHHEDFNGYE</sequence>
<evidence type="ECO:0000313" key="2">
    <source>
        <dbReference type="Proteomes" id="UP000053815"/>
    </source>
</evidence>
<evidence type="ECO:0000313" key="1">
    <source>
        <dbReference type="EMBL" id="GAN04804.1"/>
    </source>
</evidence>
<dbReference type="Proteomes" id="UP000053815">
    <property type="component" value="Unassembled WGS sequence"/>
</dbReference>
<proteinExistence type="predicted"/>
<protein>
    <submittedName>
        <fullName evidence="1">Uncharacterized protein</fullName>
    </submittedName>
</protein>
<dbReference type="AlphaFoldDB" id="A0A0C9MBZ2"/>
<organism evidence="1">
    <name type="scientific">Mucor ambiguus</name>
    <dbReference type="NCBI Taxonomy" id="91626"/>
    <lineage>
        <taxon>Eukaryota</taxon>
        <taxon>Fungi</taxon>
        <taxon>Fungi incertae sedis</taxon>
        <taxon>Mucoromycota</taxon>
        <taxon>Mucoromycotina</taxon>
        <taxon>Mucoromycetes</taxon>
        <taxon>Mucorales</taxon>
        <taxon>Mucorineae</taxon>
        <taxon>Mucoraceae</taxon>
        <taxon>Mucor</taxon>
    </lineage>
</organism>
<gene>
    <name evidence="1" type="ORF">MAM1_0074d04269</name>
</gene>
<accession>A0A0C9MBZ2</accession>
<name>A0A0C9MBZ2_9FUNG</name>
<keyword evidence="2" id="KW-1185">Reference proteome</keyword>
<dbReference type="EMBL" id="DF836363">
    <property type="protein sequence ID" value="GAN04804.1"/>
    <property type="molecule type" value="Genomic_DNA"/>
</dbReference>